<evidence type="ECO:0000313" key="3">
    <source>
        <dbReference type="EMBL" id="CUQ82771.1"/>
    </source>
</evidence>
<dbReference type="AlphaFoldDB" id="A0A174ZFK5"/>
<dbReference type="EMBL" id="CZBY01000003">
    <property type="protein sequence ID" value="CUQ82771.1"/>
    <property type="molecule type" value="Genomic_DNA"/>
</dbReference>
<evidence type="ECO:0000256" key="2">
    <source>
        <dbReference type="SAM" id="MobiDB-lite"/>
    </source>
</evidence>
<feature type="compositionally biased region" description="Acidic residues" evidence="2">
    <location>
        <begin position="140"/>
        <end position="174"/>
    </location>
</feature>
<feature type="coiled-coil region" evidence="1">
    <location>
        <begin position="105"/>
        <end position="132"/>
    </location>
</feature>
<keyword evidence="1" id="KW-0175">Coiled coil</keyword>
<dbReference type="STRING" id="39492.ERS852540_00556"/>
<evidence type="ECO:0000256" key="1">
    <source>
        <dbReference type="SAM" id="Coils"/>
    </source>
</evidence>
<name>A0A174ZFK5_9FIRM</name>
<reference evidence="3 4" key="1">
    <citation type="submission" date="2015-09" db="EMBL/GenBank/DDBJ databases">
        <authorList>
            <consortium name="Pathogen Informatics"/>
        </authorList>
    </citation>
    <scope>NUCLEOTIDE SEQUENCE [LARGE SCALE GENOMIC DNA]</scope>
    <source>
        <strain evidence="3 4">2789STDY5834928</strain>
    </source>
</reference>
<sequence>MLVLPERERTKKGAIGVETKGVTCKIPLDLHNQISEEIRETESTMSKFIEMIIREHYEKGANRIMEKGRTLAFQVSEELFQRVKEYLENYEKAYHRRLTQKEFVIGLIEQALEEAEEEFEAARAAEHEEQAENGWEAAEIAESDEDEEVSDDEEPEDWDEENGETEGLSADEETTGSSWEPAENTETGEGEEEPSEDDEDTTPESWNQDEEEETEPDDDTIESGETNENEDETYA</sequence>
<dbReference type="Proteomes" id="UP000095662">
    <property type="component" value="Unassembled WGS sequence"/>
</dbReference>
<dbReference type="OrthoDB" id="1957968at2"/>
<organism evidence="3 4">
    <name type="scientific">[Eubacterium] siraeum</name>
    <dbReference type="NCBI Taxonomy" id="39492"/>
    <lineage>
        <taxon>Bacteria</taxon>
        <taxon>Bacillati</taxon>
        <taxon>Bacillota</taxon>
        <taxon>Clostridia</taxon>
        <taxon>Eubacteriales</taxon>
        <taxon>Oscillospiraceae</taxon>
        <taxon>Oscillospiraceae incertae sedis</taxon>
    </lineage>
</organism>
<accession>A0A174ZFK5</accession>
<proteinExistence type="predicted"/>
<protein>
    <submittedName>
        <fullName evidence="3">Uncharacterized protein</fullName>
    </submittedName>
</protein>
<gene>
    <name evidence="3" type="ORF">ERS852540_00556</name>
</gene>
<evidence type="ECO:0000313" key="4">
    <source>
        <dbReference type="Proteomes" id="UP000095662"/>
    </source>
</evidence>
<feature type="region of interest" description="Disordered" evidence="2">
    <location>
        <begin position="140"/>
        <end position="235"/>
    </location>
</feature>
<feature type="compositionally biased region" description="Acidic residues" evidence="2">
    <location>
        <begin position="186"/>
        <end position="235"/>
    </location>
</feature>